<keyword evidence="1" id="KW-0614">Plasmid</keyword>
<dbReference type="AlphaFoldDB" id="A0A060IH57"/>
<dbReference type="RefSeq" id="WP_040141976.1">
    <property type="nucleotide sequence ID" value="NZ_CP006990.1"/>
</dbReference>
<dbReference type="InterPro" id="IPR011004">
    <property type="entry name" value="Trimer_LpxA-like_sf"/>
</dbReference>
<name>A0A060IH57_RHIET</name>
<dbReference type="HOGENOM" id="CLU_495087_0_0_5"/>
<evidence type="ECO:0000313" key="1">
    <source>
        <dbReference type="EMBL" id="AIC30951.1"/>
    </source>
</evidence>
<dbReference type="Gene3D" id="2.160.10.10">
    <property type="entry name" value="Hexapeptide repeat proteins"/>
    <property type="match status" value="1"/>
</dbReference>
<dbReference type="PANTHER" id="PTHR23416">
    <property type="entry name" value="SIALIC ACID SYNTHASE-RELATED"/>
    <property type="match status" value="1"/>
</dbReference>
<protein>
    <submittedName>
        <fullName evidence="1">O-acetyltransferase trimeric LpxA-like protein</fullName>
    </submittedName>
</protein>
<sequence>MDQASSPKVSASDEREGRRLQYLPWERIAADLDHPAHLARKAELRRSCGAELAETSYIAENAAIFTESLAMGARSWVAGHALVRGDVILGDDCSINPYACVSGKVTCGNGVRIASHASIVGFNHGFDDPDRPIHRQGVVSIGIVIGDDVWIGANCVILDGVTIGNGAVIAAGAVVTQDIPALAIAGGVPAKVLRSRGAPARKSAIGEIEDRLVRLGQKAREQWPDILAHWKAPEGYESLEADGVRQPAIRHLCDAIEIAAGFDQLPPGLDPAQTVERLQGLQDRETGLFPEAHSRVQDWALREDPKALYNVLSVGYALELLGSGPRHPIQAVLLGAEELEQWLSTLPWSSRAWHAGSVVDAIGTAMYFNAKYFGIKGPRQALFEWLSRNANSVSGLWGEPTALEGWLQPVNGFYRLTRGTYSQFGMALPHPHAAIETVHLNYRNHKGFVAEKYNACNLLDTIHPLLLIGRQTDYRRTDGEAIARTLISRALDRWRDCEGFPFADGGEASLQGTEMWLSVIHLAAGFLGLADQFAFVPKGVHRTATPGLGL</sequence>
<dbReference type="KEGG" id="rei:IE4771_PD00396"/>
<proteinExistence type="predicted"/>
<gene>
    <name evidence="1" type="ORF">IE4771_PD00396</name>
</gene>
<dbReference type="SUPFAM" id="SSF51161">
    <property type="entry name" value="Trimeric LpxA-like enzymes"/>
    <property type="match status" value="1"/>
</dbReference>
<geneLocation type="plasmid" evidence="1 2">
    <name>pRetIE4771d</name>
</geneLocation>
<dbReference type="InterPro" id="IPR001451">
    <property type="entry name" value="Hexapep"/>
</dbReference>
<organism evidence="1 2">
    <name type="scientific">Rhizobium etli bv. mimosae str. IE4771</name>
    <dbReference type="NCBI Taxonomy" id="1432050"/>
    <lineage>
        <taxon>Bacteria</taxon>
        <taxon>Pseudomonadati</taxon>
        <taxon>Pseudomonadota</taxon>
        <taxon>Alphaproteobacteria</taxon>
        <taxon>Hyphomicrobiales</taxon>
        <taxon>Rhizobiaceae</taxon>
        <taxon>Rhizobium/Agrobacterium group</taxon>
        <taxon>Rhizobium</taxon>
    </lineage>
</organism>
<dbReference type="OrthoDB" id="9815592at2"/>
<dbReference type="Proteomes" id="UP000027180">
    <property type="component" value="Plasmid pRetIE4771d"/>
</dbReference>
<evidence type="ECO:0000313" key="2">
    <source>
        <dbReference type="Proteomes" id="UP000027180"/>
    </source>
</evidence>
<dbReference type="Pfam" id="PF00132">
    <property type="entry name" value="Hexapep"/>
    <property type="match status" value="1"/>
</dbReference>
<dbReference type="InterPro" id="IPR051159">
    <property type="entry name" value="Hexapeptide_acetyltransf"/>
</dbReference>
<reference evidence="1 2" key="1">
    <citation type="submission" date="2013-12" db="EMBL/GenBank/DDBJ databases">
        <title>Complete genome sequence of Rhizobium etli bv. mimosae IE4771.</title>
        <authorList>
            <person name="Bustos P."/>
            <person name="Santamaria R.I."/>
            <person name="Lozano L."/>
            <person name="Ormeno-Orrillo E."/>
            <person name="Rogel M.A."/>
            <person name="Romero D."/>
            <person name="Cevallos M.A."/>
            <person name="Martinez-Romero E."/>
            <person name="Gonzalez V."/>
        </authorList>
    </citation>
    <scope>NUCLEOTIDE SEQUENCE [LARGE SCALE GENOMIC DNA]</scope>
    <source>
        <strain evidence="1 2">IE4771</strain>
        <plasmid evidence="2">Plasmid pRetIE4771d</plasmid>
    </source>
</reference>
<dbReference type="EMBL" id="CP006990">
    <property type="protein sequence ID" value="AIC30951.1"/>
    <property type="molecule type" value="Genomic_DNA"/>
</dbReference>
<dbReference type="CDD" id="cd04647">
    <property type="entry name" value="LbH_MAT_like"/>
    <property type="match status" value="1"/>
</dbReference>
<accession>A0A060IH57</accession>
<dbReference type="PANTHER" id="PTHR23416:SF78">
    <property type="entry name" value="LIPOPOLYSACCHARIDE BIOSYNTHESIS O-ACETYL TRANSFERASE WBBJ-RELATED"/>
    <property type="match status" value="1"/>
</dbReference>